<organism evidence="1">
    <name type="scientific">Polaromonas hydrogenivorans</name>
    <dbReference type="NCBI Taxonomy" id="335476"/>
    <lineage>
        <taxon>Bacteria</taxon>
        <taxon>Pseudomonadati</taxon>
        <taxon>Pseudomonadota</taxon>
        <taxon>Betaproteobacteria</taxon>
        <taxon>Burkholderiales</taxon>
        <taxon>Comamonadaceae</taxon>
        <taxon>Polaromonas</taxon>
    </lineage>
</organism>
<name>A0AAU7LW25_9BURK</name>
<dbReference type="EMBL" id="CP157675">
    <property type="protein sequence ID" value="XBP71922.1"/>
    <property type="molecule type" value="Genomic_DNA"/>
</dbReference>
<evidence type="ECO:0000313" key="1">
    <source>
        <dbReference type="EMBL" id="XBP71922.1"/>
    </source>
</evidence>
<dbReference type="RefSeq" id="WP_349281258.1">
    <property type="nucleotide sequence ID" value="NZ_CBCSCU010000004.1"/>
</dbReference>
<proteinExistence type="predicted"/>
<dbReference type="AlphaFoldDB" id="A0AAU7LW25"/>
<protein>
    <submittedName>
        <fullName evidence="1">Uncharacterized protein</fullName>
    </submittedName>
</protein>
<reference evidence="1" key="1">
    <citation type="submission" date="2024-05" db="EMBL/GenBank/DDBJ databases">
        <authorList>
            <person name="Bunk B."/>
            <person name="Swiderski J."/>
            <person name="Sproer C."/>
            <person name="Thiel V."/>
        </authorList>
    </citation>
    <scope>NUCLEOTIDE SEQUENCE</scope>
    <source>
        <strain evidence="1">DSM 17735</strain>
    </source>
</reference>
<gene>
    <name evidence="1" type="ORF">ABLV49_09055</name>
</gene>
<accession>A0AAU7LW25</accession>
<sequence length="108" mass="11624">MISNIATTSREALASLSKSGKNTQGDDVFQVISKACAAGRKDLSLREIKQAYQDTFSRDIDVSTVAARVNALVKAERLVRASVARPCSWSGRYVMPVRVAPVQAALPS</sequence>